<dbReference type="Gene3D" id="1.25.40.10">
    <property type="entry name" value="Tetratricopeptide repeat domain"/>
    <property type="match status" value="1"/>
</dbReference>
<evidence type="ECO:0000256" key="1">
    <source>
        <dbReference type="ARBA" id="ARBA00022737"/>
    </source>
</evidence>
<dbReference type="InterPro" id="IPR002885">
    <property type="entry name" value="PPR_rpt"/>
</dbReference>
<proteinExistence type="predicted"/>
<dbReference type="EMBL" id="CP136894">
    <property type="protein sequence ID" value="WOL07409.1"/>
    <property type="molecule type" value="Genomic_DNA"/>
</dbReference>
<dbReference type="AlphaFoldDB" id="A0AAQ3QDY5"/>
<evidence type="ECO:0000256" key="2">
    <source>
        <dbReference type="PROSITE-ProRule" id="PRU00708"/>
    </source>
</evidence>
<dbReference type="Proteomes" id="UP001327560">
    <property type="component" value="Chromosome 5"/>
</dbReference>
<evidence type="ECO:0000313" key="3">
    <source>
        <dbReference type="EMBL" id="WOL07409.1"/>
    </source>
</evidence>
<accession>A0AAQ3QDY5</accession>
<organism evidence="3 4">
    <name type="scientific">Canna indica</name>
    <name type="common">Indian-shot</name>
    <dbReference type="NCBI Taxonomy" id="4628"/>
    <lineage>
        <taxon>Eukaryota</taxon>
        <taxon>Viridiplantae</taxon>
        <taxon>Streptophyta</taxon>
        <taxon>Embryophyta</taxon>
        <taxon>Tracheophyta</taxon>
        <taxon>Spermatophyta</taxon>
        <taxon>Magnoliopsida</taxon>
        <taxon>Liliopsida</taxon>
        <taxon>Zingiberales</taxon>
        <taxon>Cannaceae</taxon>
        <taxon>Canna</taxon>
    </lineage>
</organism>
<gene>
    <name evidence="3" type="ORF">Cni_G16150</name>
</gene>
<dbReference type="InterPro" id="IPR011990">
    <property type="entry name" value="TPR-like_helical_dom_sf"/>
</dbReference>
<name>A0AAQ3QDY5_9LILI</name>
<feature type="repeat" description="PPR" evidence="2">
    <location>
        <begin position="22"/>
        <end position="56"/>
    </location>
</feature>
<reference evidence="3 4" key="1">
    <citation type="submission" date="2023-10" db="EMBL/GenBank/DDBJ databases">
        <title>Chromosome-scale genome assembly provides insights into flower coloration mechanisms of Canna indica.</title>
        <authorList>
            <person name="Li C."/>
        </authorList>
    </citation>
    <scope>NUCLEOTIDE SEQUENCE [LARGE SCALE GENOMIC DNA]</scope>
    <source>
        <tissue evidence="3">Flower</tissue>
    </source>
</reference>
<evidence type="ECO:0000313" key="4">
    <source>
        <dbReference type="Proteomes" id="UP001327560"/>
    </source>
</evidence>
<dbReference type="PROSITE" id="PS51375">
    <property type="entry name" value="PPR"/>
    <property type="match status" value="1"/>
</dbReference>
<keyword evidence="1" id="KW-0677">Repeat</keyword>
<keyword evidence="4" id="KW-1185">Reference proteome</keyword>
<protein>
    <submittedName>
        <fullName evidence="3">Uncharacterized protein</fullName>
    </submittedName>
</protein>
<sequence length="83" mass="9281">MYAHLDRLNNAHYVFDRTLEKTIFVWNALLKALALADQAEEALARFREIGRIGLPMGSFTYSHTLNACIASSSRPKLTPSVVS</sequence>